<name>A0A447PRG4_SALET</name>
<reference evidence="1 2" key="1">
    <citation type="submission" date="2018-12" db="EMBL/GenBank/DDBJ databases">
        <authorList>
            <consortium name="Pathogen Informatics"/>
        </authorList>
    </citation>
    <scope>NUCLEOTIDE SEQUENCE [LARGE SCALE GENOMIC DNA]</scope>
    <source>
        <strain evidence="1 2">NCTC8272</strain>
    </source>
</reference>
<protein>
    <submittedName>
        <fullName evidence="1">Uncharacterized protein</fullName>
    </submittedName>
</protein>
<sequence>MAGDIRRHVRVAVTVAAHPGGKTYRHKIHRQFVAEIFFQLFVQFTQIVRYALPQAVLNHGEAPFGFIHRAWALLADLIRMPGLGNQLAQATHYLVAFVVGDIGIIKLFQTVIDFTPSCE</sequence>
<proteinExistence type="predicted"/>
<evidence type="ECO:0000313" key="2">
    <source>
        <dbReference type="Proteomes" id="UP000277214"/>
    </source>
</evidence>
<dbReference type="Proteomes" id="UP000277214">
    <property type="component" value="Chromosome 1"/>
</dbReference>
<accession>A0A447PRG4</accession>
<organism evidence="1 2">
    <name type="scientific">Salmonella enterica I</name>
    <dbReference type="NCBI Taxonomy" id="59201"/>
    <lineage>
        <taxon>Bacteria</taxon>
        <taxon>Pseudomonadati</taxon>
        <taxon>Pseudomonadota</taxon>
        <taxon>Gammaproteobacteria</taxon>
        <taxon>Enterobacterales</taxon>
        <taxon>Enterobacteriaceae</taxon>
        <taxon>Salmonella</taxon>
    </lineage>
</organism>
<gene>
    <name evidence="1" type="ORF">NCTC8272_04039</name>
</gene>
<dbReference type="AlphaFoldDB" id="A0A447PRG4"/>
<evidence type="ECO:0000313" key="1">
    <source>
        <dbReference type="EMBL" id="VEA41704.1"/>
    </source>
</evidence>
<dbReference type="EMBL" id="LR134149">
    <property type="protein sequence ID" value="VEA41704.1"/>
    <property type="molecule type" value="Genomic_DNA"/>
</dbReference>